<evidence type="ECO:0000313" key="2">
    <source>
        <dbReference type="Proteomes" id="UP000053923"/>
    </source>
</evidence>
<protein>
    <submittedName>
        <fullName evidence="1">Uncharacterized protein</fullName>
    </submittedName>
</protein>
<dbReference type="EMBL" id="LLZG01000051">
    <property type="protein sequence ID" value="KUL42644.1"/>
    <property type="molecule type" value="Genomic_DNA"/>
</dbReference>
<name>A0A0X3VDF8_9ACTN</name>
<comment type="caution">
    <text evidence="1">The sequence shown here is derived from an EMBL/GenBank/DDBJ whole genome shotgun (WGS) entry which is preliminary data.</text>
</comment>
<sequence length="86" mass="9264">MRYGLLGATECAITLQAGEGEGVLEVLQLGRGDENGCRDTAIRQRDAFMLGGSASEFAEFAPRLSNGIRSRHAPSVQLDVCLPERK</sequence>
<organism evidence="1 2">
    <name type="scientific">Streptomyces regalis</name>
    <dbReference type="NCBI Taxonomy" id="68262"/>
    <lineage>
        <taxon>Bacteria</taxon>
        <taxon>Bacillati</taxon>
        <taxon>Actinomycetota</taxon>
        <taxon>Actinomycetes</taxon>
        <taxon>Kitasatosporales</taxon>
        <taxon>Streptomycetaceae</taxon>
        <taxon>Streptomyces</taxon>
    </lineage>
</organism>
<dbReference type="AlphaFoldDB" id="A0A0X3VDF8"/>
<reference evidence="2" key="1">
    <citation type="submission" date="2015-10" db="EMBL/GenBank/DDBJ databases">
        <authorList>
            <person name="Ju K.-S."/>
            <person name="Doroghazi J.R."/>
            <person name="Metcalf W.W."/>
        </authorList>
    </citation>
    <scope>NUCLEOTIDE SEQUENCE [LARGE SCALE GENOMIC DNA]</scope>
    <source>
        <strain evidence="2">NRRL 3151</strain>
    </source>
</reference>
<dbReference type="Proteomes" id="UP000053923">
    <property type="component" value="Unassembled WGS sequence"/>
</dbReference>
<keyword evidence="2" id="KW-1185">Reference proteome</keyword>
<evidence type="ECO:0000313" key="1">
    <source>
        <dbReference type="EMBL" id="KUL42644.1"/>
    </source>
</evidence>
<proteinExistence type="predicted"/>
<gene>
    <name evidence="1" type="ORF">ADL12_09785</name>
</gene>
<accession>A0A0X3VDF8</accession>